<evidence type="ECO:0000256" key="3">
    <source>
        <dbReference type="ARBA" id="ARBA00023163"/>
    </source>
</evidence>
<evidence type="ECO:0000256" key="2">
    <source>
        <dbReference type="ARBA" id="ARBA00023125"/>
    </source>
</evidence>
<evidence type="ECO:0000256" key="4">
    <source>
        <dbReference type="PROSITE-ProRule" id="PRU00335"/>
    </source>
</evidence>
<evidence type="ECO:0000313" key="7">
    <source>
        <dbReference type="Proteomes" id="UP000069443"/>
    </source>
</evidence>
<keyword evidence="2 4" id="KW-0238">DNA-binding</keyword>
<reference evidence="7" key="2">
    <citation type="submission" date="2016-02" db="EMBL/GenBank/DDBJ databases">
        <title>Draft genome sequence of five rapidly growing Mycobacterium species.</title>
        <authorList>
            <person name="Katahira K."/>
            <person name="Gotou Y."/>
            <person name="Iida K."/>
            <person name="Ogura Y."/>
            <person name="Hayashi T."/>
        </authorList>
    </citation>
    <scope>NUCLEOTIDE SEQUENCE [LARGE SCALE GENOMIC DNA]</scope>
    <source>
        <strain evidence="7">JCM15298</strain>
    </source>
</reference>
<dbReference type="InterPro" id="IPR001647">
    <property type="entry name" value="HTH_TetR"/>
</dbReference>
<dbReference type="Pfam" id="PF17933">
    <property type="entry name" value="TetR_C_25"/>
    <property type="match status" value="1"/>
</dbReference>
<organism evidence="6 7">
    <name type="scientific">Mycolicibacterium canariasense</name>
    <name type="common">Mycobacterium canariasense</name>
    <dbReference type="NCBI Taxonomy" id="228230"/>
    <lineage>
        <taxon>Bacteria</taxon>
        <taxon>Bacillati</taxon>
        <taxon>Actinomycetota</taxon>
        <taxon>Actinomycetes</taxon>
        <taxon>Mycobacteriales</taxon>
        <taxon>Mycobacteriaceae</taxon>
        <taxon>Mycolicibacterium</taxon>
    </lineage>
</organism>
<keyword evidence="7" id="KW-1185">Reference proteome</keyword>
<dbReference type="InterPro" id="IPR041484">
    <property type="entry name" value="TetR_C_25"/>
</dbReference>
<dbReference type="AlphaFoldDB" id="A0A100WFU5"/>
<reference evidence="7" key="1">
    <citation type="journal article" date="2016" name="Genome Announc.">
        <title>Draft Genome Sequences of Five Rapidly Growing Mycobacterium Species, M. thermoresistibile, M. fortuitum subsp. acetamidolyticum, M. canariasense, M. brisbanense, and M. novocastrense.</title>
        <authorList>
            <person name="Katahira K."/>
            <person name="Ogura Y."/>
            <person name="Gotoh Y."/>
            <person name="Hayashi T."/>
        </authorList>
    </citation>
    <scope>NUCLEOTIDE SEQUENCE [LARGE SCALE GENOMIC DNA]</scope>
    <source>
        <strain evidence="7">JCM15298</strain>
    </source>
</reference>
<keyword evidence="3" id="KW-0804">Transcription</keyword>
<dbReference type="InterPro" id="IPR050109">
    <property type="entry name" value="HTH-type_TetR-like_transc_reg"/>
</dbReference>
<evidence type="ECO:0000313" key="6">
    <source>
        <dbReference type="EMBL" id="GAS97321.1"/>
    </source>
</evidence>
<dbReference type="EMBL" id="BCSY01000071">
    <property type="protein sequence ID" value="GAS97321.1"/>
    <property type="molecule type" value="Genomic_DNA"/>
</dbReference>
<dbReference type="SUPFAM" id="SSF46689">
    <property type="entry name" value="Homeodomain-like"/>
    <property type="match status" value="1"/>
</dbReference>
<dbReference type="GO" id="GO:0003700">
    <property type="term" value="F:DNA-binding transcription factor activity"/>
    <property type="evidence" value="ECO:0007669"/>
    <property type="project" value="TreeGrafter"/>
</dbReference>
<evidence type="ECO:0000259" key="5">
    <source>
        <dbReference type="PROSITE" id="PS50977"/>
    </source>
</evidence>
<feature type="domain" description="HTH tetR-type" evidence="5">
    <location>
        <begin position="14"/>
        <end position="74"/>
    </location>
</feature>
<evidence type="ECO:0000256" key="1">
    <source>
        <dbReference type="ARBA" id="ARBA00023015"/>
    </source>
</evidence>
<feature type="DNA-binding region" description="H-T-H motif" evidence="4">
    <location>
        <begin position="37"/>
        <end position="56"/>
    </location>
</feature>
<proteinExistence type="predicted"/>
<sequence>MTRWPPDRKPDPAASNVEKIRDAALVSFAARGVDATSLREVACAAGVSIGLVQHHFGTKAGLVEAVDRHVADVIRTSLATGAGPTTTEAFGRQVTTLLAEHTTAMDYLARALVEGTPIGITTFDALVAAGDARWERRAEHGLVRPDLDRTWAALNPLLLVLGAIILRAHLDRHLPDRFTSETQLSRWEDAVNDLLRRGQLRAED</sequence>
<comment type="caution">
    <text evidence="6">The sequence shown here is derived from an EMBL/GenBank/DDBJ whole genome shotgun (WGS) entry which is preliminary data.</text>
</comment>
<dbReference type="InterPro" id="IPR009057">
    <property type="entry name" value="Homeodomain-like_sf"/>
</dbReference>
<dbReference type="RefSeq" id="WP_062658226.1">
    <property type="nucleotide sequence ID" value="NZ_BCSY01000071.1"/>
</dbReference>
<keyword evidence="1" id="KW-0805">Transcription regulation</keyword>
<protein>
    <submittedName>
        <fullName evidence="6">Transcriptional regulator</fullName>
    </submittedName>
</protein>
<dbReference type="GO" id="GO:0000976">
    <property type="term" value="F:transcription cis-regulatory region binding"/>
    <property type="evidence" value="ECO:0007669"/>
    <property type="project" value="TreeGrafter"/>
</dbReference>
<name>A0A100WFU5_MYCCR</name>
<dbReference type="PANTHER" id="PTHR30055:SF234">
    <property type="entry name" value="HTH-TYPE TRANSCRIPTIONAL REGULATOR BETI"/>
    <property type="match status" value="1"/>
</dbReference>
<dbReference type="Gene3D" id="1.10.357.10">
    <property type="entry name" value="Tetracycline Repressor, domain 2"/>
    <property type="match status" value="1"/>
</dbReference>
<dbReference type="PANTHER" id="PTHR30055">
    <property type="entry name" value="HTH-TYPE TRANSCRIPTIONAL REGULATOR RUTR"/>
    <property type="match status" value="1"/>
</dbReference>
<dbReference type="Proteomes" id="UP000069443">
    <property type="component" value="Unassembled WGS sequence"/>
</dbReference>
<dbReference type="OrthoDB" id="3403733at2"/>
<gene>
    <name evidence="6" type="ORF">RMCC_4287</name>
</gene>
<accession>A0A100WFU5</accession>
<dbReference type="PROSITE" id="PS50977">
    <property type="entry name" value="HTH_TETR_2"/>
    <property type="match status" value="1"/>
</dbReference>
<dbReference type="Pfam" id="PF00440">
    <property type="entry name" value="TetR_N"/>
    <property type="match status" value="1"/>
</dbReference>